<dbReference type="EMBL" id="DS816832">
    <property type="protein sequence ID" value="EEC11457.1"/>
    <property type="molecule type" value="Genomic_DNA"/>
</dbReference>
<organism>
    <name type="scientific">Ixodes scapularis</name>
    <name type="common">Black-legged tick</name>
    <name type="synonym">Deer tick</name>
    <dbReference type="NCBI Taxonomy" id="6945"/>
    <lineage>
        <taxon>Eukaryota</taxon>
        <taxon>Metazoa</taxon>
        <taxon>Ecdysozoa</taxon>
        <taxon>Arthropoda</taxon>
        <taxon>Chelicerata</taxon>
        <taxon>Arachnida</taxon>
        <taxon>Acari</taxon>
        <taxon>Parasitiformes</taxon>
        <taxon>Ixodida</taxon>
        <taxon>Ixodoidea</taxon>
        <taxon>Ixodidae</taxon>
        <taxon>Ixodinae</taxon>
        <taxon>Ixodes</taxon>
    </lineage>
</organism>
<dbReference type="EMBL" id="ABJB010044297">
    <property type="status" value="NOT_ANNOTATED_CDS"/>
    <property type="molecule type" value="Genomic_DNA"/>
</dbReference>
<evidence type="ECO:0000313" key="2">
    <source>
        <dbReference type="EnsemblMetazoa" id="ISCW008830-PA"/>
    </source>
</evidence>
<dbReference type="EnsemblMetazoa" id="ISCW008830-RA">
    <property type="protein sequence ID" value="ISCW008830-PA"/>
    <property type="gene ID" value="ISCW008830"/>
</dbReference>
<dbReference type="EMBL" id="ABJB010942183">
    <property type="status" value="NOT_ANNOTATED_CDS"/>
    <property type="molecule type" value="Genomic_DNA"/>
</dbReference>
<dbReference type="InParanoid" id="B7PXY5"/>
<name>B7PXY5_IXOSC</name>
<evidence type="ECO:0000313" key="3">
    <source>
        <dbReference type="Proteomes" id="UP000001555"/>
    </source>
</evidence>
<accession>B7PXY5</accession>
<gene>
    <name evidence="1" type="ORF">IscW_ISCW008830</name>
</gene>
<dbReference type="EMBL" id="ABJB010482260">
    <property type="status" value="NOT_ANNOTATED_CDS"/>
    <property type="molecule type" value="Genomic_DNA"/>
</dbReference>
<dbReference type="VEuPathDB" id="VectorBase:ISCP_014168"/>
<dbReference type="VEuPathDB" id="VectorBase:ISCI008830"/>
<dbReference type="VEuPathDB" id="VectorBase:ISCW008830"/>
<protein>
    <submittedName>
        <fullName evidence="1 2">Secreted protein, putative</fullName>
    </submittedName>
</protein>
<dbReference type="EMBL" id="ABJB010912361">
    <property type="status" value="NOT_ANNOTATED_CDS"/>
    <property type="molecule type" value="Genomic_DNA"/>
</dbReference>
<dbReference type="HOGENOM" id="CLU_542163_0_0_1"/>
<reference evidence="2" key="2">
    <citation type="submission" date="2020-05" db="UniProtKB">
        <authorList>
            <consortium name="EnsemblMetazoa"/>
        </authorList>
    </citation>
    <scope>IDENTIFICATION</scope>
    <source>
        <strain evidence="2">wikel</strain>
    </source>
</reference>
<proteinExistence type="predicted"/>
<dbReference type="PaxDb" id="6945-B7PXY5"/>
<sequence length="503" mass="52466">MAACKYKHSQDGQQDDNTMQPVFVFILSAVFAVGGCQDGPRTFGTSLDVQTNVAGHDAHHHDHQAHVVHDMTNEHSHVHQHDHEHNLPSHEVPSPAVVVPAETVKVETVPILIGQIVNFPVVQTVPQPTAVGSTGDTSGVVSSLVHTQQQVVGNITAGFGSVVTSVVNPVVALLHNASVWLNRTAQNNVPFQHHGHAAVHNHVDTAVHGHDGSHSHVDTTVHGHDGSHSHVDTVVHGHDWTHNHGTIGVHGHAASHGHVSHEVETVHNGQISPVGSIPIFIIHGNQGDQVPTATVGSVVPANLSPADGSLQTPALGSQLFPFGVPAPVAALGSFLASAAAPIIGSAAPATTLGAEDVSSVVPPPTLAGVGPGNVTTVPVAPSTVAASVPPSSLGGVAEAATIVPASVCGFRSSGCDCHEFPATFPFGERCHEDGCLCSSTCPGVRSEEYHGVISSRTLFHSRMQYVYTFLAAFLHAFITLCTRKQDRDETATRTTTSAFQETL</sequence>
<dbReference type="OrthoDB" id="6530039at2759"/>
<dbReference type="AlphaFoldDB" id="B7PXY5"/>
<dbReference type="Proteomes" id="UP000001555">
    <property type="component" value="Unassembled WGS sequence"/>
</dbReference>
<evidence type="ECO:0000313" key="1">
    <source>
        <dbReference type="EMBL" id="EEC11457.1"/>
    </source>
</evidence>
<reference evidence="1 3" key="1">
    <citation type="submission" date="2008-03" db="EMBL/GenBank/DDBJ databases">
        <title>Annotation of Ixodes scapularis.</title>
        <authorList>
            <consortium name="Ixodes scapularis Genome Project Consortium"/>
            <person name="Caler E."/>
            <person name="Hannick L.I."/>
            <person name="Bidwell S."/>
            <person name="Joardar V."/>
            <person name="Thiagarajan M."/>
            <person name="Amedeo P."/>
            <person name="Galinsky K.J."/>
            <person name="Schobel S."/>
            <person name="Inman J."/>
            <person name="Hostetler J."/>
            <person name="Miller J."/>
            <person name="Hammond M."/>
            <person name="Megy K."/>
            <person name="Lawson D."/>
            <person name="Kodira C."/>
            <person name="Sutton G."/>
            <person name="Meyer J."/>
            <person name="Hill C.A."/>
            <person name="Birren B."/>
            <person name="Nene V."/>
            <person name="Collins F."/>
            <person name="Alarcon-Chaidez F."/>
            <person name="Wikel S."/>
            <person name="Strausberg R."/>
        </authorList>
    </citation>
    <scope>NUCLEOTIDE SEQUENCE [LARGE SCALE GENOMIC DNA]</scope>
    <source>
        <strain evidence="3">Wikel</strain>
        <strain evidence="1">Wikel colony</strain>
    </source>
</reference>
<dbReference type="EMBL" id="ABJB011014793">
    <property type="status" value="NOT_ANNOTATED_CDS"/>
    <property type="molecule type" value="Genomic_DNA"/>
</dbReference>
<keyword evidence="3" id="KW-1185">Reference proteome</keyword>